<reference evidence="2 3" key="1">
    <citation type="submission" date="2023-10" db="EMBL/GenBank/DDBJ databases">
        <title>179-bfca-hs.</title>
        <authorList>
            <person name="Miliotis G."/>
            <person name="Sengupta P."/>
            <person name="Hameed A."/>
            <person name="Chuvochina M."/>
            <person name="Mcdonagh F."/>
            <person name="Simpson A.C."/>
            <person name="Singh N.K."/>
            <person name="Rekha P.D."/>
            <person name="Raman K."/>
            <person name="Hugenholtz P."/>
            <person name="Venkateswaran K."/>
        </authorList>
    </citation>
    <scope>NUCLEOTIDE SEQUENCE [LARGE SCALE GENOMIC DNA]</scope>
    <source>
        <strain evidence="2 3">179-BFC-A-HS</strain>
    </source>
</reference>
<feature type="transmembrane region" description="Helical" evidence="1">
    <location>
        <begin position="152"/>
        <end position="173"/>
    </location>
</feature>
<keyword evidence="1" id="KW-1133">Transmembrane helix</keyword>
<keyword evidence="1" id="KW-0472">Membrane</keyword>
<proteinExistence type="predicted"/>
<evidence type="ECO:0000313" key="3">
    <source>
        <dbReference type="Proteomes" id="UP001228376"/>
    </source>
</evidence>
<feature type="transmembrane region" description="Helical" evidence="1">
    <location>
        <begin position="100"/>
        <end position="121"/>
    </location>
</feature>
<keyword evidence="3" id="KW-1185">Reference proteome</keyword>
<organism evidence="2 3">
    <name type="scientific">Tigheibacillus jepli</name>
    <dbReference type="NCBI Taxonomy" id="3035914"/>
    <lineage>
        <taxon>Bacteria</taxon>
        <taxon>Bacillati</taxon>
        <taxon>Bacillota</taxon>
        <taxon>Bacilli</taxon>
        <taxon>Bacillales</taxon>
        <taxon>Bacillaceae</taxon>
        <taxon>Tigheibacillus</taxon>
    </lineage>
</organism>
<feature type="transmembrane region" description="Helical" evidence="1">
    <location>
        <begin position="71"/>
        <end position="94"/>
    </location>
</feature>
<protein>
    <submittedName>
        <fullName evidence="2">DUF443 family protein</fullName>
    </submittedName>
</protein>
<evidence type="ECO:0000256" key="1">
    <source>
        <dbReference type="SAM" id="Phobius"/>
    </source>
</evidence>
<keyword evidence="1" id="KW-0812">Transmembrane</keyword>
<name>A0ABU5CEU8_9BACI</name>
<sequence>MNGEVQLVYRKMRYKFLTINDENYIIDQDRRPWLVFFPFAFWMIPHTAFKIDDKDKLEQIKLSKNETKTSYFSALGVGVSLLLANLLKPLMAYLNIQTSVLMNVIILFLFLLLVTFFRFFLSNMNKNSLYNTVKLDHVNTTKLWIRPKSIKYVLAYLFAYFSFSIFSDVNFNFY</sequence>
<evidence type="ECO:0000313" key="2">
    <source>
        <dbReference type="EMBL" id="MDY0404078.1"/>
    </source>
</evidence>
<dbReference type="EMBL" id="JAROCA020000001">
    <property type="protein sequence ID" value="MDY0404078.1"/>
    <property type="molecule type" value="Genomic_DNA"/>
</dbReference>
<dbReference type="Pfam" id="PF04276">
    <property type="entry name" value="DUF443"/>
    <property type="match status" value="1"/>
</dbReference>
<accession>A0ABU5CEU8</accession>
<gene>
    <name evidence="2" type="ORF">P5G51_000420</name>
</gene>
<dbReference type="Proteomes" id="UP001228376">
    <property type="component" value="Unassembled WGS sequence"/>
</dbReference>
<comment type="caution">
    <text evidence="2">The sequence shown here is derived from an EMBL/GenBank/DDBJ whole genome shotgun (WGS) entry which is preliminary data.</text>
</comment>
<dbReference type="InterPro" id="IPR005915">
    <property type="entry name" value="Tandem_5TM"/>
</dbReference>
<dbReference type="NCBIfam" id="TIGR01218">
    <property type="entry name" value="Gpos_tandem_5TM"/>
    <property type="match status" value="1"/>
</dbReference>
<feature type="transmembrane region" description="Helical" evidence="1">
    <location>
        <begin position="33"/>
        <end position="51"/>
    </location>
</feature>